<dbReference type="Pfam" id="PF00135">
    <property type="entry name" value="COesterase"/>
    <property type="match status" value="3"/>
</dbReference>
<feature type="domain" description="Carboxylesterase type B" evidence="6">
    <location>
        <begin position="75"/>
        <end position="173"/>
    </location>
</feature>
<dbReference type="AlphaFoldDB" id="A0A7R9PHQ6"/>
<keyword evidence="2" id="KW-0719">Serine esterase</keyword>
<evidence type="ECO:0000256" key="3">
    <source>
        <dbReference type="ARBA" id="ARBA00022801"/>
    </source>
</evidence>
<dbReference type="Gene3D" id="3.40.50.1820">
    <property type="entry name" value="alpha/beta hydrolase"/>
    <property type="match status" value="2"/>
</dbReference>
<dbReference type="InterPro" id="IPR002018">
    <property type="entry name" value="CarbesteraseB"/>
</dbReference>
<dbReference type="GO" id="GO:0052689">
    <property type="term" value="F:carboxylic ester hydrolase activity"/>
    <property type="evidence" value="ECO:0007669"/>
    <property type="project" value="UniProtKB-KW"/>
</dbReference>
<dbReference type="PANTHER" id="PTHR11559">
    <property type="entry name" value="CARBOXYLESTERASE"/>
    <property type="match status" value="1"/>
</dbReference>
<protein>
    <recommendedName>
        <fullName evidence="5">Carboxylic ester hydrolase</fullName>
        <ecNumber evidence="5">3.1.1.-</ecNumber>
    </recommendedName>
</protein>
<name>A0A7R9PHQ6_TIMGE</name>
<dbReference type="EMBL" id="OE839363">
    <property type="protein sequence ID" value="CAD7586928.1"/>
    <property type="molecule type" value="Genomic_DNA"/>
</dbReference>
<dbReference type="PROSITE" id="PS00122">
    <property type="entry name" value="CARBOXYLESTERASE_B_1"/>
    <property type="match status" value="1"/>
</dbReference>
<dbReference type="InterPro" id="IPR029058">
    <property type="entry name" value="AB_hydrolase_fold"/>
</dbReference>
<evidence type="ECO:0000259" key="6">
    <source>
        <dbReference type="Pfam" id="PF00135"/>
    </source>
</evidence>
<evidence type="ECO:0000256" key="5">
    <source>
        <dbReference type="RuleBase" id="RU361235"/>
    </source>
</evidence>
<dbReference type="SUPFAM" id="SSF53474">
    <property type="entry name" value="alpha/beta-Hydrolases"/>
    <property type="match status" value="2"/>
</dbReference>
<comment type="similarity">
    <text evidence="1 5">Belongs to the type-B carboxylesterase/lipase family.</text>
</comment>
<gene>
    <name evidence="7" type="ORF">TGEB3V08_LOCUS1179</name>
</gene>
<dbReference type="InterPro" id="IPR019826">
    <property type="entry name" value="Carboxylesterase_B_AS"/>
</dbReference>
<evidence type="ECO:0000256" key="2">
    <source>
        <dbReference type="ARBA" id="ARBA00022487"/>
    </source>
</evidence>
<feature type="domain" description="Carboxylesterase type B" evidence="6">
    <location>
        <begin position="5"/>
        <end position="67"/>
    </location>
</feature>
<organism evidence="7">
    <name type="scientific">Timema genevievae</name>
    <name type="common">Walking stick</name>
    <dbReference type="NCBI Taxonomy" id="629358"/>
    <lineage>
        <taxon>Eukaryota</taxon>
        <taxon>Metazoa</taxon>
        <taxon>Ecdysozoa</taxon>
        <taxon>Arthropoda</taxon>
        <taxon>Hexapoda</taxon>
        <taxon>Insecta</taxon>
        <taxon>Pterygota</taxon>
        <taxon>Neoptera</taxon>
        <taxon>Polyneoptera</taxon>
        <taxon>Phasmatodea</taxon>
        <taxon>Timematodea</taxon>
        <taxon>Timematoidea</taxon>
        <taxon>Timematidae</taxon>
        <taxon>Timema</taxon>
    </lineage>
</organism>
<dbReference type="EC" id="3.1.1.-" evidence="5"/>
<proteinExistence type="inferred from homology"/>
<evidence type="ECO:0000256" key="4">
    <source>
        <dbReference type="ARBA" id="ARBA00023180"/>
    </source>
</evidence>
<accession>A0A7R9PHQ6</accession>
<feature type="domain" description="Carboxylesterase type B" evidence="6">
    <location>
        <begin position="209"/>
        <end position="590"/>
    </location>
</feature>
<keyword evidence="3 5" id="KW-0378">Hydrolase</keyword>
<evidence type="ECO:0000256" key="1">
    <source>
        <dbReference type="ARBA" id="ARBA00005964"/>
    </source>
</evidence>
<reference evidence="7" key="1">
    <citation type="submission" date="2020-11" db="EMBL/GenBank/DDBJ databases">
        <authorList>
            <person name="Tran Van P."/>
        </authorList>
    </citation>
    <scope>NUCLEOTIDE SEQUENCE</scope>
</reference>
<dbReference type="InterPro" id="IPR050309">
    <property type="entry name" value="Type-B_Carboxylest/Lipase"/>
</dbReference>
<evidence type="ECO:0000313" key="7">
    <source>
        <dbReference type="EMBL" id="CAD7586928.1"/>
    </source>
</evidence>
<sequence>MMESVKVRISQGELQGKKVPSKARGVFYSFLGIPYAKPPVGSLRFKPPKPPEPWAGVRYASKKKVVALHFVLSLFQPPEPPEPWAGVRDARKEGANSPQLNMVYKSYSGDENCLFLNVYTPQWPVSCLKPVIVWIHGGGFEMGSGDSSLYGPDHFLAQNVVFVTINYRLGALGKFFIVFQRPDIGGHHDYLYCAEGEHSKPWFSLKNLFLGFLNLDGSDVSANNGLRDQVMALTWVNKNISKFGGDPDNVILFGESAGAACVHSLLLAPSAKGLFHKAIAQSGSALLPVCHFNSSVSTQRAFRLGQALGCETKDPQHLADFLRTVPAEKIVLSQGSAQSYEDSQRVMQIPFPPTEELGADAFIPGDPMKLLKEGRFHKVPFIIGVNSAEGKLALTGMFNCCDVVDIEKNFQRTVPWNFSLELGTQTSKDIADKLRKFYFGNKPVNEKTLQNYVDMQSDLHFNYGFYKSVKLQVEQSNSPIYAYEYDHKKPINLKRFPSGPEYLPGSGHGEELFLVFCSSFFPNNYEPYSEDALVRNYSIKFWTNFAKTGNPNIPEEEVEWPAVTKEDLFYLKISPKLGVLKDFRKERMEFLDNLFDTHQLTD</sequence>
<keyword evidence="4" id="KW-0325">Glycoprotein</keyword>